<protein>
    <submittedName>
        <fullName evidence="1">Uncharacterized protein</fullName>
    </submittedName>
</protein>
<dbReference type="AlphaFoldDB" id="X1D2I8"/>
<sequence>MTKFDYYPDPGEAAFQAKKYNQGWMTRRIEYQYRDSGFVKASQFNKLTGSIDSQGHANPKT</sequence>
<proteinExistence type="predicted"/>
<comment type="caution">
    <text evidence="1">The sequence shown here is derived from an EMBL/GenBank/DDBJ whole genome shotgun (WGS) entry which is preliminary data.</text>
</comment>
<organism evidence="1">
    <name type="scientific">marine sediment metagenome</name>
    <dbReference type="NCBI Taxonomy" id="412755"/>
    <lineage>
        <taxon>unclassified sequences</taxon>
        <taxon>metagenomes</taxon>
        <taxon>ecological metagenomes</taxon>
    </lineage>
</organism>
<evidence type="ECO:0000313" key="1">
    <source>
        <dbReference type="EMBL" id="GAG90721.1"/>
    </source>
</evidence>
<accession>X1D2I8</accession>
<name>X1D2I8_9ZZZZ</name>
<gene>
    <name evidence="1" type="ORF">S01H4_50225</name>
</gene>
<dbReference type="EMBL" id="BART01028496">
    <property type="protein sequence ID" value="GAG90721.1"/>
    <property type="molecule type" value="Genomic_DNA"/>
</dbReference>
<reference evidence="1" key="1">
    <citation type="journal article" date="2014" name="Front. Microbiol.">
        <title>High frequency of phylogenetically diverse reductive dehalogenase-homologous genes in deep subseafloor sedimentary metagenomes.</title>
        <authorList>
            <person name="Kawai M."/>
            <person name="Futagami T."/>
            <person name="Toyoda A."/>
            <person name="Takaki Y."/>
            <person name="Nishi S."/>
            <person name="Hori S."/>
            <person name="Arai W."/>
            <person name="Tsubouchi T."/>
            <person name="Morono Y."/>
            <person name="Uchiyama I."/>
            <person name="Ito T."/>
            <person name="Fujiyama A."/>
            <person name="Inagaki F."/>
            <person name="Takami H."/>
        </authorList>
    </citation>
    <scope>NUCLEOTIDE SEQUENCE</scope>
    <source>
        <strain evidence="1">Expedition CK06-06</strain>
    </source>
</reference>
<feature type="non-terminal residue" evidence="1">
    <location>
        <position position="61"/>
    </location>
</feature>